<gene>
    <name evidence="1" type="ORF">S06H3_05104</name>
</gene>
<dbReference type="GO" id="GO:0006355">
    <property type="term" value="P:regulation of DNA-templated transcription"/>
    <property type="evidence" value="ECO:0007669"/>
    <property type="project" value="InterPro"/>
</dbReference>
<reference evidence="1" key="1">
    <citation type="journal article" date="2014" name="Front. Microbiol.">
        <title>High frequency of phylogenetically diverse reductive dehalogenase-homologous genes in deep subseafloor sedimentary metagenomes.</title>
        <authorList>
            <person name="Kawai M."/>
            <person name="Futagami T."/>
            <person name="Toyoda A."/>
            <person name="Takaki Y."/>
            <person name="Nishi S."/>
            <person name="Hori S."/>
            <person name="Arai W."/>
            <person name="Tsubouchi T."/>
            <person name="Morono Y."/>
            <person name="Uchiyama I."/>
            <person name="Ito T."/>
            <person name="Fujiyama A."/>
            <person name="Inagaki F."/>
            <person name="Takami H."/>
        </authorList>
    </citation>
    <scope>NUCLEOTIDE SEQUENCE</scope>
    <source>
        <strain evidence="1">Expedition CK06-06</strain>
    </source>
</reference>
<name>X1LEK7_9ZZZZ</name>
<dbReference type="AlphaFoldDB" id="X1LEK7"/>
<dbReference type="SUPFAM" id="SSF47598">
    <property type="entry name" value="Ribbon-helix-helix"/>
    <property type="match status" value="1"/>
</dbReference>
<dbReference type="EMBL" id="BARV01001858">
    <property type="protein sequence ID" value="GAI00860.1"/>
    <property type="molecule type" value="Genomic_DNA"/>
</dbReference>
<evidence type="ECO:0000313" key="1">
    <source>
        <dbReference type="EMBL" id="GAI00860.1"/>
    </source>
</evidence>
<protein>
    <recommendedName>
        <fullName evidence="2">Ribbon-helix-helix protein CopG domain-containing protein</fullName>
    </recommendedName>
</protein>
<accession>X1LEK7</accession>
<sequence>MAKVKVSATIDRELVRWMDGQIKTRRFRNRSHAIEWALAKVAEDKTKD</sequence>
<organism evidence="1">
    <name type="scientific">marine sediment metagenome</name>
    <dbReference type="NCBI Taxonomy" id="412755"/>
    <lineage>
        <taxon>unclassified sequences</taxon>
        <taxon>metagenomes</taxon>
        <taxon>ecological metagenomes</taxon>
    </lineage>
</organism>
<proteinExistence type="predicted"/>
<dbReference type="InterPro" id="IPR010985">
    <property type="entry name" value="Ribbon_hlx_hlx"/>
</dbReference>
<dbReference type="InterPro" id="IPR013321">
    <property type="entry name" value="Arc_rbn_hlx_hlx"/>
</dbReference>
<dbReference type="Gene3D" id="1.10.1220.10">
    <property type="entry name" value="Met repressor-like"/>
    <property type="match status" value="1"/>
</dbReference>
<comment type="caution">
    <text evidence="1">The sequence shown here is derived from an EMBL/GenBank/DDBJ whole genome shotgun (WGS) entry which is preliminary data.</text>
</comment>
<evidence type="ECO:0008006" key="2">
    <source>
        <dbReference type="Google" id="ProtNLM"/>
    </source>
</evidence>